<dbReference type="Gene3D" id="3.30.70.330">
    <property type="match status" value="1"/>
</dbReference>
<dbReference type="InterPro" id="IPR001841">
    <property type="entry name" value="Znf_RING"/>
</dbReference>
<dbReference type="Pfam" id="PF00076">
    <property type="entry name" value="RRM_1"/>
    <property type="match status" value="1"/>
</dbReference>
<keyword evidence="2 5" id="KW-0862">Zinc</keyword>
<dbReference type="InterPro" id="IPR003954">
    <property type="entry name" value="RRM_euk-type"/>
</dbReference>
<evidence type="ECO:0008006" key="12">
    <source>
        <dbReference type="Google" id="ProtNLM"/>
    </source>
</evidence>
<feature type="compositionally biased region" description="Polar residues" evidence="6">
    <location>
        <begin position="401"/>
        <end position="418"/>
    </location>
</feature>
<dbReference type="CDD" id="cd16618">
    <property type="entry name" value="mRING-HC-C4C4_CNOT4"/>
    <property type="match status" value="1"/>
</dbReference>
<keyword evidence="3 4" id="KW-0694">RNA-binding</keyword>
<feature type="compositionally biased region" description="Polar residues" evidence="6">
    <location>
        <begin position="472"/>
        <end position="490"/>
    </location>
</feature>
<dbReference type="PROSITE" id="PS50103">
    <property type="entry name" value="ZF_C3H1"/>
    <property type="match status" value="1"/>
</dbReference>
<feature type="region of interest" description="Disordered" evidence="6">
    <location>
        <begin position="397"/>
        <end position="426"/>
    </location>
</feature>
<dbReference type="InterPro" id="IPR000504">
    <property type="entry name" value="RRM_dom"/>
</dbReference>
<dbReference type="PROSITE" id="PS50089">
    <property type="entry name" value="ZF_RING_2"/>
    <property type="match status" value="1"/>
</dbReference>
<sequence length="703" mass="78297">MQASDAECPLCMEQLEIDDVNFYPCTCGYQICRFCWHRIRTDENGLCPACRKPYSEDPAIYTPLSQDEIQRILKERKQKDVQRKQKVTENRKHLANVRVVQKNLVFVVGLTQRLADPELLKRPEYFSKFGKIHKIVVNNSTNYAGPQGPSASAYITYVKEEDAIKAIIAVCNTHLDGRTLKASLGTTKYCSYFLRNIPCPKTDCMYLHELGDGAGSFTKDDMQAGKHQEYEQQLIAFYSKKMGLSNDKDSKECWPVVDSSENRVSPCLPLGAAWAGKNEDDTNQPVADGGDSLVPQCKEDWEQSWTPPTAMPDHTSSASITHQQPTAFPQTSQASTGWANTESATRVLETSSLFTGDICGTGLGLANLHLKVYGDDDLGFDPWNECSKGLADLLQEEEQTTKPQSTQHISTASHTHSFLSPFPRDPDDIRNLQDGLRALLPNININFSDSLLSQQQNSWPPTSSSSSSSSSLVTEPSRTNWSFTSQQASAALQVRPPPGFECKSPSSHMSSLDDPSILWSKRFEPGNPSITRSVSNGFPGMHPLTRPDLHSAAAVSSGERIEARLNGDSLMNINSNTNAGLDKLNRRKDRKEPSTENIKNSIIEGIHSMSSVTHNPVEQVQTRVSELSVINVNDPVQSWSDYDLTTKNADGRLQESRTLRQRRDGETASKDIQRQQQQPGYSKVGKKVVRHNRLDNKSNPRWS</sequence>
<keyword evidence="1 5" id="KW-0863">Zinc-finger</keyword>
<reference evidence="10 11" key="1">
    <citation type="submission" date="2022-05" db="EMBL/GenBank/DDBJ databases">
        <authorList>
            <consortium name="Genoscope - CEA"/>
            <person name="William W."/>
        </authorList>
    </citation>
    <scope>NUCLEOTIDE SEQUENCE [LARGE SCALE GENOMIC DNA]</scope>
</reference>
<gene>
    <name evidence="10" type="ORF">PEVE_00018396</name>
</gene>
<evidence type="ECO:0000256" key="5">
    <source>
        <dbReference type="PROSITE-ProRule" id="PRU00723"/>
    </source>
</evidence>
<evidence type="ECO:0000259" key="9">
    <source>
        <dbReference type="PROSITE" id="PS50103"/>
    </source>
</evidence>
<evidence type="ECO:0000259" key="8">
    <source>
        <dbReference type="PROSITE" id="PS50102"/>
    </source>
</evidence>
<feature type="zinc finger region" description="C3H1-type" evidence="5">
    <location>
        <begin position="184"/>
        <end position="211"/>
    </location>
</feature>
<dbReference type="PANTHER" id="PTHR12603">
    <property type="entry name" value="CCR4-NOT TRANSCRIPTION COMPLEX RELATED"/>
    <property type="match status" value="1"/>
</dbReference>
<dbReference type="Pfam" id="PF14570">
    <property type="entry name" value="zf-RING_4"/>
    <property type="match status" value="1"/>
</dbReference>
<dbReference type="InterPro" id="IPR039780">
    <property type="entry name" value="Mot2"/>
</dbReference>
<dbReference type="InterPro" id="IPR012677">
    <property type="entry name" value="Nucleotide-bd_a/b_plait_sf"/>
</dbReference>
<keyword evidence="5" id="KW-0479">Metal-binding</keyword>
<evidence type="ECO:0000313" key="11">
    <source>
        <dbReference type="Proteomes" id="UP001159427"/>
    </source>
</evidence>
<name>A0ABN8LJB1_9CNID</name>
<dbReference type="SMART" id="SM00361">
    <property type="entry name" value="RRM_1"/>
    <property type="match status" value="1"/>
</dbReference>
<dbReference type="InterPro" id="IPR039515">
    <property type="entry name" value="NOT4_mRING-HC-C4C4"/>
</dbReference>
<accession>A0ABN8LJB1</accession>
<dbReference type="Gene3D" id="3.30.40.10">
    <property type="entry name" value="Zinc/RING finger domain, C3HC4 (zinc finger)"/>
    <property type="match status" value="1"/>
</dbReference>
<dbReference type="InterPro" id="IPR035979">
    <property type="entry name" value="RBD_domain_sf"/>
</dbReference>
<feature type="domain" description="RRM" evidence="8">
    <location>
        <begin position="103"/>
        <end position="187"/>
    </location>
</feature>
<dbReference type="PROSITE" id="PS50102">
    <property type="entry name" value="RRM"/>
    <property type="match status" value="1"/>
</dbReference>
<feature type="compositionally biased region" description="Basic and acidic residues" evidence="6">
    <location>
        <begin position="692"/>
        <end position="703"/>
    </location>
</feature>
<dbReference type="SUPFAM" id="SSF57850">
    <property type="entry name" value="RING/U-box"/>
    <property type="match status" value="1"/>
</dbReference>
<dbReference type="SUPFAM" id="SSF54928">
    <property type="entry name" value="RNA-binding domain, RBD"/>
    <property type="match status" value="1"/>
</dbReference>
<feature type="region of interest" description="Disordered" evidence="6">
    <location>
        <begin position="454"/>
        <end position="513"/>
    </location>
</feature>
<evidence type="ECO:0000313" key="10">
    <source>
        <dbReference type="EMBL" id="CAH3015602.1"/>
    </source>
</evidence>
<keyword evidence="11" id="KW-1185">Reference proteome</keyword>
<organism evidence="10 11">
    <name type="scientific">Porites evermanni</name>
    <dbReference type="NCBI Taxonomy" id="104178"/>
    <lineage>
        <taxon>Eukaryota</taxon>
        <taxon>Metazoa</taxon>
        <taxon>Cnidaria</taxon>
        <taxon>Anthozoa</taxon>
        <taxon>Hexacorallia</taxon>
        <taxon>Scleractinia</taxon>
        <taxon>Fungiina</taxon>
        <taxon>Poritidae</taxon>
        <taxon>Porites</taxon>
    </lineage>
</organism>
<evidence type="ECO:0000256" key="3">
    <source>
        <dbReference type="ARBA" id="ARBA00022884"/>
    </source>
</evidence>
<dbReference type="EMBL" id="CALNXI010000025">
    <property type="protein sequence ID" value="CAH3015602.1"/>
    <property type="molecule type" value="Genomic_DNA"/>
</dbReference>
<feature type="region of interest" description="Disordered" evidence="6">
    <location>
        <begin position="657"/>
        <end position="703"/>
    </location>
</feature>
<evidence type="ECO:0000256" key="6">
    <source>
        <dbReference type="SAM" id="MobiDB-lite"/>
    </source>
</evidence>
<proteinExistence type="predicted"/>
<feature type="domain" description="RING-type" evidence="7">
    <location>
        <begin position="8"/>
        <end position="51"/>
    </location>
</feature>
<comment type="caution">
    <text evidence="10">The sequence shown here is derived from an EMBL/GenBank/DDBJ whole genome shotgun (WGS) entry which is preliminary data.</text>
</comment>
<dbReference type="InterPro" id="IPR034261">
    <property type="entry name" value="CNOT4_RRM"/>
</dbReference>
<feature type="compositionally biased region" description="Basic and acidic residues" evidence="6">
    <location>
        <begin position="657"/>
        <end position="673"/>
    </location>
</feature>
<dbReference type="InterPro" id="IPR013083">
    <property type="entry name" value="Znf_RING/FYVE/PHD"/>
</dbReference>
<feature type="domain" description="C3H1-type" evidence="9">
    <location>
        <begin position="184"/>
        <end position="211"/>
    </location>
</feature>
<dbReference type="CDD" id="cd12438">
    <property type="entry name" value="RRM_CNOT4"/>
    <property type="match status" value="1"/>
</dbReference>
<evidence type="ECO:0000256" key="2">
    <source>
        <dbReference type="ARBA" id="ARBA00022833"/>
    </source>
</evidence>
<feature type="region of interest" description="Disordered" evidence="6">
    <location>
        <begin position="572"/>
        <end position="597"/>
    </location>
</feature>
<dbReference type="PANTHER" id="PTHR12603:SF0">
    <property type="entry name" value="CCR4-NOT TRANSCRIPTION COMPLEX SUBUNIT 4"/>
    <property type="match status" value="1"/>
</dbReference>
<evidence type="ECO:0000256" key="4">
    <source>
        <dbReference type="PROSITE-ProRule" id="PRU00176"/>
    </source>
</evidence>
<evidence type="ECO:0000259" key="7">
    <source>
        <dbReference type="PROSITE" id="PS50089"/>
    </source>
</evidence>
<protein>
    <recommendedName>
        <fullName evidence="12">CCR4-NOT transcription complex subunit 4</fullName>
    </recommendedName>
</protein>
<dbReference type="Proteomes" id="UP001159427">
    <property type="component" value="Unassembled WGS sequence"/>
</dbReference>
<dbReference type="InterPro" id="IPR000571">
    <property type="entry name" value="Znf_CCCH"/>
</dbReference>
<evidence type="ECO:0000256" key="1">
    <source>
        <dbReference type="ARBA" id="ARBA00022771"/>
    </source>
</evidence>